<keyword evidence="1" id="KW-1133">Transmembrane helix</keyword>
<evidence type="ECO:0000256" key="1">
    <source>
        <dbReference type="SAM" id="Phobius"/>
    </source>
</evidence>
<reference evidence="3" key="1">
    <citation type="journal article" date="2020" name="Stud. Mycol.">
        <title>101 Dothideomycetes genomes: A test case for predicting lifestyles and emergence of pathogens.</title>
        <authorList>
            <person name="Haridas S."/>
            <person name="Albert R."/>
            <person name="Binder M."/>
            <person name="Bloem J."/>
            <person name="LaButti K."/>
            <person name="Salamov A."/>
            <person name="Andreopoulos B."/>
            <person name="Baker S."/>
            <person name="Barry K."/>
            <person name="Bills G."/>
            <person name="Bluhm B."/>
            <person name="Cannon C."/>
            <person name="Castanera R."/>
            <person name="Culley D."/>
            <person name="Daum C."/>
            <person name="Ezra D."/>
            <person name="Gonzalez J."/>
            <person name="Henrissat B."/>
            <person name="Kuo A."/>
            <person name="Liang C."/>
            <person name="Lipzen A."/>
            <person name="Lutzoni F."/>
            <person name="Magnuson J."/>
            <person name="Mondo S."/>
            <person name="Nolan M."/>
            <person name="Ohm R."/>
            <person name="Pangilinan J."/>
            <person name="Park H.-J."/>
            <person name="Ramirez L."/>
            <person name="Alfaro M."/>
            <person name="Sun H."/>
            <person name="Tritt A."/>
            <person name="Yoshinaga Y."/>
            <person name="Zwiers L.-H."/>
            <person name="Turgeon B."/>
            <person name="Goodwin S."/>
            <person name="Spatafora J."/>
            <person name="Crous P."/>
            <person name="Grigoriev I."/>
        </authorList>
    </citation>
    <scope>NUCLEOTIDE SEQUENCE [LARGE SCALE GENOMIC DNA]</scope>
    <source>
        <strain evidence="3">CECT 20119</strain>
    </source>
</reference>
<sequence>MGRAGLVMAASNHKTPRWSPPYDPQSCSGDFMHTVRNRRRMRAYLLATWVRLGSTGVIGGAALARGIFLSVCRGATARVWCRNRGWRQETASTGGLCRLKNSRDRSRAGRAQIQIIVAQSGQPCRCMMVLPGV</sequence>
<keyword evidence="3" id="KW-1185">Reference proteome</keyword>
<proteinExistence type="predicted"/>
<dbReference type="AlphaFoldDB" id="A0A6A6G2J3"/>
<gene>
    <name evidence="2" type="ORF">BDZ85DRAFT_41418</name>
</gene>
<evidence type="ECO:0000313" key="3">
    <source>
        <dbReference type="Proteomes" id="UP000799538"/>
    </source>
</evidence>
<feature type="transmembrane region" description="Helical" evidence="1">
    <location>
        <begin position="43"/>
        <end position="64"/>
    </location>
</feature>
<accession>A0A6A6G2J3</accession>
<dbReference type="Proteomes" id="UP000799538">
    <property type="component" value="Unassembled WGS sequence"/>
</dbReference>
<protein>
    <submittedName>
        <fullName evidence="2">Uncharacterized protein</fullName>
    </submittedName>
</protein>
<evidence type="ECO:0000313" key="2">
    <source>
        <dbReference type="EMBL" id="KAF2219813.1"/>
    </source>
</evidence>
<organism evidence="2 3">
    <name type="scientific">Elsinoe ampelina</name>
    <dbReference type="NCBI Taxonomy" id="302913"/>
    <lineage>
        <taxon>Eukaryota</taxon>
        <taxon>Fungi</taxon>
        <taxon>Dikarya</taxon>
        <taxon>Ascomycota</taxon>
        <taxon>Pezizomycotina</taxon>
        <taxon>Dothideomycetes</taxon>
        <taxon>Dothideomycetidae</taxon>
        <taxon>Myriangiales</taxon>
        <taxon>Elsinoaceae</taxon>
        <taxon>Elsinoe</taxon>
    </lineage>
</organism>
<keyword evidence="1" id="KW-0812">Transmembrane</keyword>
<keyword evidence="1" id="KW-0472">Membrane</keyword>
<name>A0A6A6G2J3_9PEZI</name>
<dbReference type="EMBL" id="ML992515">
    <property type="protein sequence ID" value="KAF2219813.1"/>
    <property type="molecule type" value="Genomic_DNA"/>
</dbReference>